<name>A0A2W5MSW3_9BACT</name>
<evidence type="ECO:0000313" key="2">
    <source>
        <dbReference type="Proteomes" id="UP000249417"/>
    </source>
</evidence>
<accession>A0A2W5MSW3</accession>
<gene>
    <name evidence="1" type="ORF">DI551_10450</name>
</gene>
<evidence type="ECO:0000313" key="1">
    <source>
        <dbReference type="EMBL" id="PZQ44296.1"/>
    </source>
</evidence>
<organism evidence="1 2">
    <name type="scientific">Micavibrio aeruginosavorus</name>
    <dbReference type="NCBI Taxonomy" id="349221"/>
    <lineage>
        <taxon>Bacteria</taxon>
        <taxon>Pseudomonadati</taxon>
        <taxon>Bdellovibrionota</taxon>
        <taxon>Bdellovibrionia</taxon>
        <taxon>Bdellovibrionales</taxon>
        <taxon>Pseudobdellovibrionaceae</taxon>
        <taxon>Micavibrio</taxon>
    </lineage>
</organism>
<dbReference type="EMBL" id="QFQB01000100">
    <property type="protein sequence ID" value="PZQ44296.1"/>
    <property type="molecule type" value="Genomic_DNA"/>
</dbReference>
<reference evidence="1 2" key="1">
    <citation type="submission" date="2017-08" db="EMBL/GenBank/DDBJ databases">
        <title>Infants hospitalized years apart are colonized by the same room-sourced microbial strains.</title>
        <authorList>
            <person name="Brooks B."/>
            <person name="Olm M.R."/>
            <person name="Firek B.A."/>
            <person name="Baker R."/>
            <person name="Thomas B.C."/>
            <person name="Morowitz M.J."/>
            <person name="Banfield J.F."/>
        </authorList>
    </citation>
    <scope>NUCLEOTIDE SEQUENCE [LARGE SCALE GENOMIC DNA]</scope>
    <source>
        <strain evidence="1">S2_005_002_R2_29</strain>
    </source>
</reference>
<evidence type="ECO:0008006" key="3">
    <source>
        <dbReference type="Google" id="ProtNLM"/>
    </source>
</evidence>
<comment type="caution">
    <text evidence="1">The sequence shown here is derived from an EMBL/GenBank/DDBJ whole genome shotgun (WGS) entry which is preliminary data.</text>
</comment>
<sequence>MNNENQQDLAAELQKWNLLRQSLEDVEGMDDVCLLDTLEGETNLHEAILVIDEEIAERETYVAALSERIKTLQDRKDRHDKVRERLRTIVLQAMDKAGLPKIKAPHVTISVANLPAEISVEHEELIPSRYWKPQDPVLDKKAVLESINNGEPVDGVSVGQGRINLTIRRK</sequence>
<protein>
    <recommendedName>
        <fullName evidence="3">Siphovirus Gp157 family protein</fullName>
    </recommendedName>
</protein>
<dbReference type="Proteomes" id="UP000249417">
    <property type="component" value="Unassembled WGS sequence"/>
</dbReference>
<dbReference type="AlphaFoldDB" id="A0A2W5MSW3"/>
<dbReference type="Pfam" id="PF05565">
    <property type="entry name" value="Sipho_Gp157"/>
    <property type="match status" value="1"/>
</dbReference>
<proteinExistence type="predicted"/>
<dbReference type="InterPro" id="IPR008840">
    <property type="entry name" value="Sipho_Gp157"/>
</dbReference>